<reference evidence="7 8" key="1">
    <citation type="submission" date="2021-04" db="EMBL/GenBank/DDBJ databases">
        <title>The genome sequence of type strain Ideonella paludis KCTC 32238.</title>
        <authorList>
            <person name="Liu Y."/>
        </authorList>
    </citation>
    <scope>NUCLEOTIDE SEQUENCE [LARGE SCALE GENOMIC DNA]</scope>
    <source>
        <strain evidence="7 8">KCTC 32238</strain>
    </source>
</reference>
<evidence type="ECO:0000259" key="5">
    <source>
        <dbReference type="PROSITE" id="PS50112"/>
    </source>
</evidence>
<keyword evidence="3" id="KW-0812">Transmembrane</keyword>
<dbReference type="Gene3D" id="1.10.287.950">
    <property type="entry name" value="Methyl-accepting chemotaxis protein"/>
    <property type="match status" value="1"/>
</dbReference>
<dbReference type="PROSITE" id="PS50111">
    <property type="entry name" value="CHEMOTAXIS_TRANSDUC_2"/>
    <property type="match status" value="1"/>
</dbReference>
<dbReference type="SUPFAM" id="SSF55785">
    <property type="entry name" value="PYP-like sensor domain (PAS domain)"/>
    <property type="match status" value="1"/>
</dbReference>
<dbReference type="CDD" id="cd00130">
    <property type="entry name" value="PAS"/>
    <property type="match status" value="1"/>
</dbReference>
<dbReference type="InterPro" id="IPR003660">
    <property type="entry name" value="HAMP_dom"/>
</dbReference>
<gene>
    <name evidence="7" type="ORF">KAK11_07610</name>
</gene>
<evidence type="ECO:0000259" key="4">
    <source>
        <dbReference type="PROSITE" id="PS50111"/>
    </source>
</evidence>
<dbReference type="PROSITE" id="PS50112">
    <property type="entry name" value="PAS"/>
    <property type="match status" value="1"/>
</dbReference>
<dbReference type="PRINTS" id="PR00260">
    <property type="entry name" value="CHEMTRNSDUCR"/>
</dbReference>
<dbReference type="RefSeq" id="WP_210807833.1">
    <property type="nucleotide sequence ID" value="NZ_JAGQDG010000002.1"/>
</dbReference>
<dbReference type="Pfam" id="PF08447">
    <property type="entry name" value="PAS_3"/>
    <property type="match status" value="1"/>
</dbReference>
<dbReference type="InterPro" id="IPR035965">
    <property type="entry name" value="PAS-like_dom_sf"/>
</dbReference>
<dbReference type="SMART" id="SM00091">
    <property type="entry name" value="PAS"/>
    <property type="match status" value="1"/>
</dbReference>
<dbReference type="SUPFAM" id="SSF58104">
    <property type="entry name" value="Methyl-accepting chemotaxis protein (MCP) signaling domain"/>
    <property type="match status" value="1"/>
</dbReference>
<dbReference type="InterPro" id="IPR004089">
    <property type="entry name" value="MCPsignal_dom"/>
</dbReference>
<evidence type="ECO:0000256" key="3">
    <source>
        <dbReference type="SAM" id="Phobius"/>
    </source>
</evidence>
<keyword evidence="3" id="KW-0472">Membrane</keyword>
<feature type="domain" description="Methyl-accepting transducer" evidence="4">
    <location>
        <begin position="270"/>
        <end position="499"/>
    </location>
</feature>
<evidence type="ECO:0000256" key="1">
    <source>
        <dbReference type="ARBA" id="ARBA00029447"/>
    </source>
</evidence>
<feature type="domain" description="HAMP" evidence="6">
    <location>
        <begin position="213"/>
        <end position="265"/>
    </location>
</feature>
<keyword evidence="2" id="KW-0807">Transducer</keyword>
<comment type="caution">
    <text evidence="7">The sequence shown here is derived from an EMBL/GenBank/DDBJ whole genome shotgun (WGS) entry which is preliminary data.</text>
</comment>
<dbReference type="InterPro" id="IPR000014">
    <property type="entry name" value="PAS"/>
</dbReference>
<evidence type="ECO:0000313" key="7">
    <source>
        <dbReference type="EMBL" id="MBQ0935187.1"/>
    </source>
</evidence>
<keyword evidence="8" id="KW-1185">Reference proteome</keyword>
<keyword evidence="3" id="KW-1133">Transmembrane helix</keyword>
<accession>A0ABS5DVM4</accession>
<feature type="domain" description="PAS" evidence="5">
    <location>
        <begin position="25"/>
        <end position="60"/>
    </location>
</feature>
<evidence type="ECO:0000259" key="6">
    <source>
        <dbReference type="PROSITE" id="PS50885"/>
    </source>
</evidence>
<evidence type="ECO:0000256" key="2">
    <source>
        <dbReference type="PROSITE-ProRule" id="PRU00284"/>
    </source>
</evidence>
<dbReference type="SMART" id="SM00086">
    <property type="entry name" value="PAC"/>
    <property type="match status" value="1"/>
</dbReference>
<protein>
    <submittedName>
        <fullName evidence="7">PAS domain S-box protein</fullName>
    </submittedName>
</protein>
<name>A0ABS5DVM4_9BURK</name>
<dbReference type="InterPro" id="IPR051310">
    <property type="entry name" value="MCP_chemotaxis"/>
</dbReference>
<dbReference type="PROSITE" id="PS50885">
    <property type="entry name" value="HAMP"/>
    <property type="match status" value="1"/>
</dbReference>
<evidence type="ECO:0000313" key="8">
    <source>
        <dbReference type="Proteomes" id="UP000672097"/>
    </source>
</evidence>
<dbReference type="NCBIfam" id="TIGR00229">
    <property type="entry name" value="sensory_box"/>
    <property type="match status" value="1"/>
</dbReference>
<dbReference type="Pfam" id="PF00015">
    <property type="entry name" value="MCPsignal"/>
    <property type="match status" value="1"/>
</dbReference>
<proteinExistence type="inferred from homology"/>
<comment type="similarity">
    <text evidence="1">Belongs to the methyl-accepting chemotaxis (MCP) protein family.</text>
</comment>
<dbReference type="InterPro" id="IPR001610">
    <property type="entry name" value="PAC"/>
</dbReference>
<dbReference type="PANTHER" id="PTHR43531">
    <property type="entry name" value="PROTEIN ICFG"/>
    <property type="match status" value="1"/>
</dbReference>
<dbReference type="Gene3D" id="3.30.450.20">
    <property type="entry name" value="PAS domain"/>
    <property type="match status" value="1"/>
</dbReference>
<dbReference type="Proteomes" id="UP000672097">
    <property type="component" value="Unassembled WGS sequence"/>
</dbReference>
<feature type="transmembrane region" description="Helical" evidence="3">
    <location>
        <begin position="169"/>
        <end position="187"/>
    </location>
</feature>
<organism evidence="7 8">
    <name type="scientific">Ideonella paludis</name>
    <dbReference type="NCBI Taxonomy" id="1233411"/>
    <lineage>
        <taxon>Bacteria</taxon>
        <taxon>Pseudomonadati</taxon>
        <taxon>Pseudomonadota</taxon>
        <taxon>Betaproteobacteria</taxon>
        <taxon>Burkholderiales</taxon>
        <taxon>Sphaerotilaceae</taxon>
        <taxon>Ideonella</taxon>
    </lineage>
</organism>
<dbReference type="PANTHER" id="PTHR43531:SF7">
    <property type="entry name" value="AEROTAXIS RECEPTOR"/>
    <property type="match status" value="1"/>
</dbReference>
<dbReference type="InterPro" id="IPR004090">
    <property type="entry name" value="Chemotax_Me-accpt_rcpt"/>
</dbReference>
<dbReference type="SMART" id="SM00283">
    <property type="entry name" value="MA"/>
    <property type="match status" value="1"/>
</dbReference>
<dbReference type="InterPro" id="IPR013655">
    <property type="entry name" value="PAS_fold_3"/>
</dbReference>
<dbReference type="CDD" id="cd11386">
    <property type="entry name" value="MCP_signal"/>
    <property type="match status" value="1"/>
</dbReference>
<dbReference type="EMBL" id="JAGQDG010000002">
    <property type="protein sequence ID" value="MBQ0935187.1"/>
    <property type="molecule type" value="Genomic_DNA"/>
</dbReference>
<sequence length="514" mass="54938">MRDNQPVSQREYALAPGQTLMSTTDVDSRITYANAAFIQVSGYERDELLGQPHNMVRHPDMPAEAFADMWATLKAGRSWTALVKNRRKDGDHYWVRANAAPVRRQGQLKGYMSVRTTPTREEVQQAEALYARMRQGAMSAWKFHQGVLVRRGSLAFLTLLKTASLATRIRLATLGATVLISAGLFALCPMPLALQASVLAALVMLLTTLWLQQQISTPMQLVQREAQEVASGQGGTGVALDRVDEVGMVLRSINQAALNLRSLIDDVGEQASGMQIASQEIATGNADLSARTEQAASNLQQTASAMEQISATVKHNADSAVQATTLAGTARQVAAEGGDLVGQVVSVMSDITASSRRISDIIGVIDGIAFQTNILALNAAVEAARAGEQGRGFAVVAAEVRTLAQRSAAAAKEIKQLITNSAEKVEGGAQLVDQAGRTMEDIVQHVRHVSELIAEISVASKEQNSGIGQVGQAVSELDRMTQQNAALVEQSAAAAESLKQQSVRLNDAISVYSQ</sequence>